<dbReference type="HOGENOM" id="CLU_051062_3_0_2"/>
<reference evidence="7 8" key="2">
    <citation type="journal article" date="2000" name="Proc. Natl. Acad. Sci. U.S.A.">
        <title>Archaeal adaptation to higher temperatures revealed by genomic sequence of Thermoplasma volcanium.</title>
        <authorList>
            <person name="Kawashima T."/>
            <person name="Amano N."/>
            <person name="Koike H."/>
            <person name="Makino S."/>
            <person name="Higuchi S."/>
            <person name="Kawashima-Ohya Y."/>
            <person name="Watanabe K."/>
            <person name="Yamazaki M."/>
            <person name="Kanehori K."/>
            <person name="Kawamoto T."/>
            <person name="Nunoshiba T."/>
            <person name="Yamamoto Y."/>
            <person name="Aramaki H."/>
            <person name="Makino K."/>
            <person name="Suzuki M."/>
        </authorList>
    </citation>
    <scope>NUCLEOTIDE SEQUENCE [LARGE SCALE GENOMIC DNA]</scope>
    <source>
        <strain evidence="8">ATCC 51530 / DSM 4299 / JCM 9571 / NBRC 15438 / GSS1</strain>
    </source>
</reference>
<protein>
    <submittedName>
        <fullName evidence="7">Uncharacterized protein</fullName>
    </submittedName>
</protein>
<comment type="subcellular location">
    <subcellularLocation>
        <location evidence="1">Membrane</location>
        <topology evidence="1">Multi-pass membrane protein</topology>
    </subcellularLocation>
</comment>
<feature type="transmembrane region" description="Helical" evidence="6">
    <location>
        <begin position="99"/>
        <end position="123"/>
    </location>
</feature>
<evidence type="ECO:0000256" key="2">
    <source>
        <dbReference type="ARBA" id="ARBA00005587"/>
    </source>
</evidence>
<evidence type="ECO:0000256" key="1">
    <source>
        <dbReference type="ARBA" id="ARBA00004141"/>
    </source>
</evidence>
<proteinExistence type="inferred from homology"/>
<feature type="transmembrane region" description="Helical" evidence="6">
    <location>
        <begin position="21"/>
        <end position="40"/>
    </location>
</feature>
<organism evidence="7 8">
    <name type="scientific">Thermoplasma volcanium (strain ATCC 51530 / DSM 4299 / JCM 9571 / NBRC 15438 / GSS1)</name>
    <dbReference type="NCBI Taxonomy" id="273116"/>
    <lineage>
        <taxon>Archaea</taxon>
        <taxon>Methanobacteriati</taxon>
        <taxon>Thermoplasmatota</taxon>
        <taxon>Thermoplasmata</taxon>
        <taxon>Thermoplasmatales</taxon>
        <taxon>Thermoplasmataceae</taxon>
        <taxon>Thermoplasma</taxon>
    </lineage>
</organism>
<dbReference type="GeneID" id="1441291"/>
<dbReference type="Pfam" id="PF01184">
    <property type="entry name" value="Gpr1_Fun34_YaaH"/>
    <property type="match status" value="1"/>
</dbReference>
<reference evidence="7 8" key="1">
    <citation type="journal article" date="1999" name="Proc. Jpn. Acad.">
        <title>Determination of the complete genomic DNA sequence of Thermoplasma volvanium GSS1.</title>
        <authorList>
            <person name="Kawashima T."/>
            <person name="Yamamoto Y."/>
            <person name="Aramaki H."/>
            <person name="Nunoshiba T."/>
            <person name="Kawamoto T."/>
            <person name="Watanabe K."/>
            <person name="Yamazaki M."/>
            <person name="Kanehori K."/>
            <person name="Amano N."/>
            <person name="Ohya Y."/>
            <person name="Makino K."/>
            <person name="Suzuki M."/>
        </authorList>
    </citation>
    <scope>NUCLEOTIDE SEQUENCE [LARGE SCALE GENOMIC DNA]</scope>
    <source>
        <strain evidence="8">ATCC 51530 / DSM 4299 / JCM 9571 / NBRC 15438 / GSS1</strain>
    </source>
</reference>
<dbReference type="OrthoDB" id="53209at2157"/>
<gene>
    <name evidence="7" type="ORF">TVG1206700</name>
</gene>
<dbReference type="GO" id="GO:0005886">
    <property type="term" value="C:plasma membrane"/>
    <property type="evidence" value="ECO:0007669"/>
    <property type="project" value="TreeGrafter"/>
</dbReference>
<dbReference type="RefSeq" id="WP_010917409.1">
    <property type="nucleotide sequence ID" value="NC_002689.2"/>
</dbReference>
<evidence type="ECO:0000256" key="3">
    <source>
        <dbReference type="ARBA" id="ARBA00022692"/>
    </source>
</evidence>
<dbReference type="InterPro" id="IPR051633">
    <property type="entry name" value="AceTr"/>
</dbReference>
<dbReference type="KEGG" id="tvo:TVG1206700"/>
<evidence type="ECO:0000256" key="6">
    <source>
        <dbReference type="SAM" id="Phobius"/>
    </source>
</evidence>
<dbReference type="PaxDb" id="273116-14325414"/>
<dbReference type="GO" id="GO:0015123">
    <property type="term" value="F:acetate transmembrane transporter activity"/>
    <property type="evidence" value="ECO:0007669"/>
    <property type="project" value="TreeGrafter"/>
</dbReference>
<dbReference type="AlphaFoldDB" id="Q979I5"/>
<keyword evidence="8" id="KW-1185">Reference proteome</keyword>
<dbReference type="STRING" id="273116.gene:9381977"/>
<evidence type="ECO:0000313" key="8">
    <source>
        <dbReference type="Proteomes" id="UP000001017"/>
    </source>
</evidence>
<evidence type="ECO:0000313" key="7">
    <source>
        <dbReference type="EMBL" id="BAB60318.1"/>
    </source>
</evidence>
<feature type="transmembrane region" description="Helical" evidence="6">
    <location>
        <begin position="72"/>
        <end position="93"/>
    </location>
</feature>
<sequence>MKLESNAFEKAFSSDPAPLGLAGFAFTTFLLSFINAGLIPASGVNVVVPLAIAYGGLAQLITGSWEMRRGNNFGFTAFTSYGSFWIFYALMVILADLHIINALPAVAVGWALILWGIFTLYMWGGAMMASMSLNLTFLFLWLTFVVLGLGAIYSSVALTHAGGYLGILSAFFAAYTSFAIIINSMKPGTIPVGPGMFHKKAGK</sequence>
<dbReference type="PANTHER" id="PTHR31123">
    <property type="entry name" value="ACCUMULATION OF DYADS PROTEIN 2-RELATED"/>
    <property type="match status" value="1"/>
</dbReference>
<dbReference type="InterPro" id="IPR000791">
    <property type="entry name" value="Gpr1/Fun34/SatP-like"/>
</dbReference>
<evidence type="ECO:0000256" key="4">
    <source>
        <dbReference type="ARBA" id="ARBA00022989"/>
    </source>
</evidence>
<feature type="transmembrane region" description="Helical" evidence="6">
    <location>
        <begin position="162"/>
        <end position="182"/>
    </location>
</feature>
<dbReference type="PANTHER" id="PTHR31123:SF1">
    <property type="entry name" value="ACCUMULATION OF DYADS PROTEIN 2-RELATED"/>
    <property type="match status" value="1"/>
</dbReference>
<dbReference type="eggNOG" id="arCOG03176">
    <property type="taxonomic scope" value="Archaea"/>
</dbReference>
<name>Q979I5_THEVO</name>
<dbReference type="NCBIfam" id="NF038013">
    <property type="entry name" value="AceTr_1"/>
    <property type="match status" value="1"/>
</dbReference>
<dbReference type="PhylomeDB" id="Q979I5"/>
<keyword evidence="4 6" id="KW-1133">Transmembrane helix</keyword>
<keyword evidence="5 6" id="KW-0472">Membrane</keyword>
<dbReference type="Proteomes" id="UP000001017">
    <property type="component" value="Chromosome"/>
</dbReference>
<keyword evidence="3 6" id="KW-0812">Transmembrane</keyword>
<feature type="transmembrane region" description="Helical" evidence="6">
    <location>
        <begin position="46"/>
        <end position="65"/>
    </location>
</feature>
<accession>Q979I5</accession>
<evidence type="ECO:0000256" key="5">
    <source>
        <dbReference type="ARBA" id="ARBA00023136"/>
    </source>
</evidence>
<feature type="transmembrane region" description="Helical" evidence="6">
    <location>
        <begin position="135"/>
        <end position="156"/>
    </location>
</feature>
<dbReference type="EMBL" id="BA000011">
    <property type="protein sequence ID" value="BAB60318.1"/>
    <property type="molecule type" value="Genomic_DNA"/>
</dbReference>
<comment type="similarity">
    <text evidence="2">Belongs to the acetate uptake transporter (AceTr) (TC 2.A.96) family.</text>
</comment>